<accession>A0ABS8TAB9</accession>
<protein>
    <submittedName>
        <fullName evidence="2">Uncharacterized protein</fullName>
    </submittedName>
</protein>
<evidence type="ECO:0000313" key="3">
    <source>
        <dbReference type="Proteomes" id="UP000823775"/>
    </source>
</evidence>
<comment type="caution">
    <text evidence="2">The sequence shown here is derived from an EMBL/GenBank/DDBJ whole genome shotgun (WGS) entry which is preliminary data.</text>
</comment>
<reference evidence="2 3" key="1">
    <citation type="journal article" date="2021" name="BMC Genomics">
        <title>Datura genome reveals duplications of psychoactive alkaloid biosynthetic genes and high mutation rate following tissue culture.</title>
        <authorList>
            <person name="Rajewski A."/>
            <person name="Carter-House D."/>
            <person name="Stajich J."/>
            <person name="Litt A."/>
        </authorList>
    </citation>
    <scope>NUCLEOTIDE SEQUENCE [LARGE SCALE GENOMIC DNA]</scope>
    <source>
        <strain evidence="2">AR-01</strain>
    </source>
</reference>
<name>A0ABS8TAB9_DATST</name>
<dbReference type="Proteomes" id="UP000823775">
    <property type="component" value="Unassembled WGS sequence"/>
</dbReference>
<evidence type="ECO:0000256" key="1">
    <source>
        <dbReference type="SAM" id="MobiDB-lite"/>
    </source>
</evidence>
<keyword evidence="3" id="KW-1185">Reference proteome</keyword>
<sequence length="72" mass="8415">MFDDESTPVKSCGELTHHVSSYENNDKETQRYNSHPHIKRMLQFESEALDAPLCNEELSSSFLNSVRDRYFC</sequence>
<dbReference type="EMBL" id="JACEIK010001241">
    <property type="protein sequence ID" value="MCD7467529.1"/>
    <property type="molecule type" value="Genomic_DNA"/>
</dbReference>
<evidence type="ECO:0000313" key="2">
    <source>
        <dbReference type="EMBL" id="MCD7467529.1"/>
    </source>
</evidence>
<proteinExistence type="predicted"/>
<gene>
    <name evidence="2" type="ORF">HAX54_005026</name>
</gene>
<organism evidence="2 3">
    <name type="scientific">Datura stramonium</name>
    <name type="common">Jimsonweed</name>
    <name type="synonym">Common thornapple</name>
    <dbReference type="NCBI Taxonomy" id="4076"/>
    <lineage>
        <taxon>Eukaryota</taxon>
        <taxon>Viridiplantae</taxon>
        <taxon>Streptophyta</taxon>
        <taxon>Embryophyta</taxon>
        <taxon>Tracheophyta</taxon>
        <taxon>Spermatophyta</taxon>
        <taxon>Magnoliopsida</taxon>
        <taxon>eudicotyledons</taxon>
        <taxon>Gunneridae</taxon>
        <taxon>Pentapetalae</taxon>
        <taxon>asterids</taxon>
        <taxon>lamiids</taxon>
        <taxon>Solanales</taxon>
        <taxon>Solanaceae</taxon>
        <taxon>Solanoideae</taxon>
        <taxon>Datureae</taxon>
        <taxon>Datura</taxon>
    </lineage>
</organism>
<feature type="region of interest" description="Disordered" evidence="1">
    <location>
        <begin position="1"/>
        <end position="33"/>
    </location>
</feature>